<dbReference type="Pfam" id="PF10137">
    <property type="entry name" value="CAP12-PCTIR_TIR"/>
    <property type="match status" value="1"/>
</dbReference>
<proteinExistence type="predicted"/>
<dbReference type="EMBL" id="JBFOHK010000001">
    <property type="protein sequence ID" value="MEW9570184.1"/>
    <property type="molecule type" value="Genomic_DNA"/>
</dbReference>
<name>A0ABV3Q9D6_9GAMM</name>
<accession>A0ABV3Q9D6</accession>
<evidence type="ECO:0000313" key="2">
    <source>
        <dbReference type="EMBL" id="MEW9570184.1"/>
    </source>
</evidence>
<organism evidence="2 3">
    <name type="scientific">Rhodanobacter lycopersici</name>
    <dbReference type="NCBI Taxonomy" id="3162487"/>
    <lineage>
        <taxon>Bacteria</taxon>
        <taxon>Pseudomonadati</taxon>
        <taxon>Pseudomonadota</taxon>
        <taxon>Gammaproteobacteria</taxon>
        <taxon>Lysobacterales</taxon>
        <taxon>Rhodanobacteraceae</taxon>
        <taxon>Rhodanobacter</taxon>
    </lineage>
</organism>
<protein>
    <submittedName>
        <fullName evidence="2">TIR domain-containing protein</fullName>
    </submittedName>
</protein>
<sequence length="292" mass="33243">MPNNLFKADGFAVAKLQRQVSQQYLLVRSASMQKAKTYTHTRFAAEVIREATVELVRLYGNEKITANYVNLSVEHDESEWKYDSLEEFLADYRIYHNDATLHLIVGIGALIVWTKRAQARVNVQADSRARVESVFAVFEAARERSRIPDPPRIASSPVIFVGHGRSQLWRDLKDHLQEKHGCKIEAYETGARAGHSIRDILEEMVEKSSFAILVMTAEDEQADGAQRARQNVIHEAGLFQGRLGFARAIMLLEEGVEEFSNVQGVQYIRFARGNIKETYGEVLATLRREFEK</sequence>
<evidence type="ECO:0000259" key="1">
    <source>
        <dbReference type="Pfam" id="PF10137"/>
    </source>
</evidence>
<dbReference type="RefSeq" id="WP_367853536.1">
    <property type="nucleotide sequence ID" value="NZ_JBFOHK010000001.1"/>
</dbReference>
<dbReference type="InterPro" id="IPR019302">
    <property type="entry name" value="CAP12/PCTIR_TIR_dom"/>
</dbReference>
<keyword evidence="3" id="KW-1185">Reference proteome</keyword>
<gene>
    <name evidence="2" type="ORF">ABQJ54_00300</name>
</gene>
<feature type="domain" description="CD-NTase-associated protein 12/Pycsar effector protein TIR" evidence="1">
    <location>
        <begin position="159"/>
        <end position="271"/>
    </location>
</feature>
<evidence type="ECO:0000313" key="3">
    <source>
        <dbReference type="Proteomes" id="UP001556220"/>
    </source>
</evidence>
<comment type="caution">
    <text evidence="2">The sequence shown here is derived from an EMBL/GenBank/DDBJ whole genome shotgun (WGS) entry which is preliminary data.</text>
</comment>
<reference evidence="2 3" key="1">
    <citation type="submission" date="2024-06" db="EMBL/GenBank/DDBJ databases">
        <authorList>
            <person name="Woo H."/>
        </authorList>
    </citation>
    <scope>NUCLEOTIDE SEQUENCE [LARGE SCALE GENOMIC DNA]</scope>
    <source>
        <strain evidence="2 3">Si-c</strain>
    </source>
</reference>
<dbReference type="Proteomes" id="UP001556220">
    <property type="component" value="Unassembled WGS sequence"/>
</dbReference>